<comment type="caution">
    <text evidence="2">The sequence shown here is derived from an EMBL/GenBank/DDBJ whole genome shotgun (WGS) entry which is preliminary data.</text>
</comment>
<feature type="compositionally biased region" description="Polar residues" evidence="1">
    <location>
        <begin position="62"/>
        <end position="76"/>
    </location>
</feature>
<dbReference type="EMBL" id="JARBJD010000006">
    <property type="protein sequence ID" value="KAK2963523.1"/>
    <property type="molecule type" value="Genomic_DNA"/>
</dbReference>
<evidence type="ECO:0000313" key="3">
    <source>
        <dbReference type="Proteomes" id="UP001281761"/>
    </source>
</evidence>
<dbReference type="Proteomes" id="UP001281761">
    <property type="component" value="Unassembled WGS sequence"/>
</dbReference>
<feature type="compositionally biased region" description="Basic and acidic residues" evidence="1">
    <location>
        <begin position="43"/>
        <end position="61"/>
    </location>
</feature>
<evidence type="ECO:0000313" key="2">
    <source>
        <dbReference type="EMBL" id="KAK2963523.1"/>
    </source>
</evidence>
<sequence>MGWIVGFDNGRAGQTDAEFSIPTTPGRDDTLCHYLDGVQQDRRRLGDLRPSRSESQIEEKTLFSTPSVQIRPSTSTSRKKTPAALMKREDTTENPVSVQSSKIALQLLDNFDNLETLLIPCAFLGRLMTTLNSNFLPQSRVLPSTNSFSISSSARSIQQNLIQPINSVGLTVQHIF</sequence>
<proteinExistence type="predicted"/>
<gene>
    <name evidence="2" type="ORF">BLNAU_1566</name>
</gene>
<evidence type="ECO:0000256" key="1">
    <source>
        <dbReference type="SAM" id="MobiDB-lite"/>
    </source>
</evidence>
<keyword evidence="3" id="KW-1185">Reference proteome</keyword>
<reference evidence="2 3" key="1">
    <citation type="journal article" date="2022" name="bioRxiv">
        <title>Genomics of Preaxostyla Flagellates Illuminates Evolutionary Transitions and the Path Towards Mitochondrial Loss.</title>
        <authorList>
            <person name="Novak L.V.F."/>
            <person name="Treitli S.C."/>
            <person name="Pyrih J."/>
            <person name="Halakuc P."/>
            <person name="Pipaliya S.V."/>
            <person name="Vacek V."/>
            <person name="Brzon O."/>
            <person name="Soukal P."/>
            <person name="Eme L."/>
            <person name="Dacks J.B."/>
            <person name="Karnkowska A."/>
            <person name="Elias M."/>
            <person name="Hampl V."/>
        </authorList>
    </citation>
    <scope>NUCLEOTIDE SEQUENCE [LARGE SCALE GENOMIC DNA]</scope>
    <source>
        <strain evidence="2">NAU3</strain>
        <tissue evidence="2">Gut</tissue>
    </source>
</reference>
<name>A0ABQ9YIE5_9EUKA</name>
<organism evidence="2 3">
    <name type="scientific">Blattamonas nauphoetae</name>
    <dbReference type="NCBI Taxonomy" id="2049346"/>
    <lineage>
        <taxon>Eukaryota</taxon>
        <taxon>Metamonada</taxon>
        <taxon>Preaxostyla</taxon>
        <taxon>Oxymonadida</taxon>
        <taxon>Blattamonas</taxon>
    </lineage>
</organism>
<accession>A0ABQ9YIE5</accession>
<protein>
    <submittedName>
        <fullName evidence="2">Uncharacterized protein</fullName>
    </submittedName>
</protein>
<feature type="region of interest" description="Disordered" evidence="1">
    <location>
        <begin position="43"/>
        <end position="93"/>
    </location>
</feature>